<evidence type="ECO:0000313" key="1">
    <source>
        <dbReference type="EMBL" id="KAJ6026628.1"/>
    </source>
</evidence>
<reference evidence="1" key="2">
    <citation type="submission" date="2023-01" db="EMBL/GenBank/DDBJ databases">
        <authorList>
            <person name="Petersen C."/>
        </authorList>
    </citation>
    <scope>NUCLEOTIDE SEQUENCE</scope>
    <source>
        <strain evidence="1">IBT 15450</strain>
    </source>
</reference>
<dbReference type="AlphaFoldDB" id="A0AAD6I1F8"/>
<name>A0AAD6I1F8_PENCN</name>
<reference evidence="1" key="1">
    <citation type="journal article" date="2023" name="IMA Fungus">
        <title>Comparative genomic study of the Penicillium genus elucidates a diverse pangenome and 15 lateral gene transfer events.</title>
        <authorList>
            <person name="Petersen C."/>
            <person name="Sorensen T."/>
            <person name="Nielsen M.R."/>
            <person name="Sondergaard T.E."/>
            <person name="Sorensen J.L."/>
            <person name="Fitzpatrick D.A."/>
            <person name="Frisvad J.C."/>
            <person name="Nielsen K.L."/>
        </authorList>
    </citation>
    <scope>NUCLEOTIDE SEQUENCE</scope>
    <source>
        <strain evidence="1">IBT 15450</strain>
    </source>
</reference>
<accession>A0AAD6I1F8</accession>
<sequence>MKSVEVQPRGLAWTQRTFNVESQWTVEPDLGAIKKTIQSLQPSSTVQVTFLAEGASNKLYDLEINKKVFIMRVSLPVDPYYKTMSEVSTVDWTSRTANSSLVNLPIGFEWIIMTKMSGKPLKEIWRSLSFACYYPAFLK</sequence>
<proteinExistence type="predicted"/>
<keyword evidence="2" id="KW-1185">Reference proteome</keyword>
<protein>
    <submittedName>
        <fullName evidence="1">Uncharacterized protein</fullName>
    </submittedName>
</protein>
<dbReference type="Proteomes" id="UP001219568">
    <property type="component" value="Unassembled WGS sequence"/>
</dbReference>
<dbReference type="EMBL" id="JAQJZL010000015">
    <property type="protein sequence ID" value="KAJ6026628.1"/>
    <property type="molecule type" value="Genomic_DNA"/>
</dbReference>
<gene>
    <name evidence="1" type="ORF">N7460_011445</name>
</gene>
<comment type="caution">
    <text evidence="1">The sequence shown here is derived from an EMBL/GenBank/DDBJ whole genome shotgun (WGS) entry which is preliminary data.</text>
</comment>
<evidence type="ECO:0000313" key="2">
    <source>
        <dbReference type="Proteomes" id="UP001219568"/>
    </source>
</evidence>
<organism evidence="1 2">
    <name type="scientific">Penicillium canescens</name>
    <dbReference type="NCBI Taxonomy" id="5083"/>
    <lineage>
        <taxon>Eukaryota</taxon>
        <taxon>Fungi</taxon>
        <taxon>Dikarya</taxon>
        <taxon>Ascomycota</taxon>
        <taxon>Pezizomycotina</taxon>
        <taxon>Eurotiomycetes</taxon>
        <taxon>Eurotiomycetidae</taxon>
        <taxon>Eurotiales</taxon>
        <taxon>Aspergillaceae</taxon>
        <taxon>Penicillium</taxon>
    </lineage>
</organism>